<dbReference type="PATRIC" id="fig|52.7.peg.2798"/>
<dbReference type="InterPro" id="IPR000408">
    <property type="entry name" value="Reg_chr_condens"/>
</dbReference>
<dbReference type="PROSITE" id="PS50012">
    <property type="entry name" value="RCC1_3"/>
    <property type="match status" value="5"/>
</dbReference>
<dbReference type="SUPFAM" id="SSF50985">
    <property type="entry name" value="RCC1/BLIP-II"/>
    <property type="match status" value="2"/>
</dbReference>
<dbReference type="GO" id="GO:0005737">
    <property type="term" value="C:cytoplasm"/>
    <property type="evidence" value="ECO:0007669"/>
    <property type="project" value="TreeGrafter"/>
</dbReference>
<dbReference type="PRINTS" id="PR00633">
    <property type="entry name" value="RCCNDNSATION"/>
</dbReference>
<evidence type="ECO:0008006" key="4">
    <source>
        <dbReference type="Google" id="ProtNLM"/>
    </source>
</evidence>
<dbReference type="Gene3D" id="2.130.10.30">
    <property type="entry name" value="Regulator of chromosome condensation 1/beta-lactamase-inhibitor protein II"/>
    <property type="match status" value="2"/>
</dbReference>
<dbReference type="GO" id="GO:0005085">
    <property type="term" value="F:guanyl-nucleotide exchange factor activity"/>
    <property type="evidence" value="ECO:0007669"/>
    <property type="project" value="TreeGrafter"/>
</dbReference>
<feature type="transmembrane region" description="Helical" evidence="1">
    <location>
        <begin position="12"/>
        <end position="33"/>
    </location>
</feature>
<organism evidence="2 3">
    <name type="scientific">Chondromyces crocatus</name>
    <dbReference type="NCBI Taxonomy" id="52"/>
    <lineage>
        <taxon>Bacteria</taxon>
        <taxon>Pseudomonadati</taxon>
        <taxon>Myxococcota</taxon>
        <taxon>Polyangia</taxon>
        <taxon>Polyangiales</taxon>
        <taxon>Polyangiaceae</taxon>
        <taxon>Chondromyces</taxon>
    </lineage>
</organism>
<name>A0A0K1EC39_CHOCO</name>
<dbReference type="PANTHER" id="PTHR45982:SF1">
    <property type="entry name" value="REGULATOR OF CHROMOSOME CONDENSATION"/>
    <property type="match status" value="1"/>
</dbReference>
<evidence type="ECO:0000256" key="1">
    <source>
        <dbReference type="SAM" id="Phobius"/>
    </source>
</evidence>
<dbReference type="OrthoDB" id="9758365at2"/>
<keyword evidence="1" id="KW-0812">Transmembrane</keyword>
<dbReference type="PANTHER" id="PTHR45982">
    <property type="entry name" value="REGULATOR OF CHROMOSOME CONDENSATION"/>
    <property type="match status" value="1"/>
</dbReference>
<reference evidence="2 3" key="1">
    <citation type="submission" date="2015-07" db="EMBL/GenBank/DDBJ databases">
        <title>Genome analysis of myxobacterium Chondromyces crocatus Cm c5 reveals a high potential for natural compound synthesis and the genetic basis for the loss of fruiting body formation.</title>
        <authorList>
            <person name="Zaburannyi N."/>
            <person name="Bunk B."/>
            <person name="Maier J."/>
            <person name="Overmann J."/>
            <person name="Mueller R."/>
        </authorList>
    </citation>
    <scope>NUCLEOTIDE SEQUENCE [LARGE SCALE GENOMIC DNA]</scope>
    <source>
        <strain evidence="2 3">Cm c5</strain>
    </source>
</reference>
<gene>
    <name evidence="2" type="ORF">CMC5_025700</name>
</gene>
<accession>A0A0K1EC39</accession>
<dbReference type="Pfam" id="PF13540">
    <property type="entry name" value="RCC1_2"/>
    <property type="match status" value="7"/>
</dbReference>
<evidence type="ECO:0000313" key="3">
    <source>
        <dbReference type="Proteomes" id="UP000067626"/>
    </source>
</evidence>
<dbReference type="AlphaFoldDB" id="A0A0K1EC39"/>
<proteinExistence type="predicted"/>
<protein>
    <recommendedName>
        <fullName evidence="4">Chromosome condensation regulator RCC1</fullName>
    </recommendedName>
</protein>
<dbReference type="KEGG" id="ccro:CMC5_025700"/>
<dbReference type="InterPro" id="IPR009091">
    <property type="entry name" value="RCC1/BLIP-II"/>
</dbReference>
<dbReference type="PROSITE" id="PS51257">
    <property type="entry name" value="PROKAR_LIPOPROTEIN"/>
    <property type="match status" value="1"/>
</dbReference>
<sequence length="478" mass="47983">MRRQKGQGAGRVARVVGFAGLAVFLAGCGAIVIRDLGPEDEAPSDGCGEGSTRDEGCEVPEAARALDVTPGYAHTCALLVDGAVKCWGEGSAGQLGLGDAVPRGDDPGEMGDDLPAVSLGTGETVEALAAGSFHHCALLRGGRVKCWGGNASGSLGLGDGEGRGLDVGSMGENLPTVDLGTGVTAVALVAGGETNCALLPDRTLKCWGDNGYGQLGLGDVTPRGNLPGTMGDDLPAVDLGVDGAGTAVFMGAAHVCALLTRGAVKCWGANGHGQLGLGDADHRGDAPGEMGDALPDVDLGAGNLVAALALGRMHSCALLKDGSVKCWGDNERGQLGLGDTELRGDAPGEMGDALPRVDLGSGKRAVAITAGDLHTCALLDDGSLKCWGDSYWGQLGLGDREARGDEPGEMGDALPGVNLGTGEAAVLVRAGSHHTCVRLSGGHIKCWGYNDGRLGLGDIADRGMTPETMGDGLPIVAL</sequence>
<keyword evidence="1" id="KW-0472">Membrane</keyword>
<dbReference type="RefSeq" id="WP_050430647.1">
    <property type="nucleotide sequence ID" value="NZ_CP012159.1"/>
</dbReference>
<dbReference type="EMBL" id="CP012159">
    <property type="protein sequence ID" value="AKT38424.1"/>
    <property type="molecule type" value="Genomic_DNA"/>
</dbReference>
<keyword evidence="1" id="KW-1133">Transmembrane helix</keyword>
<dbReference type="InterPro" id="IPR051553">
    <property type="entry name" value="Ran_GTPase-activating"/>
</dbReference>
<evidence type="ECO:0000313" key="2">
    <source>
        <dbReference type="EMBL" id="AKT38424.1"/>
    </source>
</evidence>
<dbReference type="Proteomes" id="UP000067626">
    <property type="component" value="Chromosome"/>
</dbReference>
<keyword evidence="3" id="KW-1185">Reference proteome</keyword>